<evidence type="ECO:0000313" key="2">
    <source>
        <dbReference type="EMBL" id="KAF5653257.1"/>
    </source>
</evidence>
<dbReference type="EMBL" id="JAAGWQ010000630">
    <property type="protein sequence ID" value="KAF5653257.1"/>
    <property type="molecule type" value="Genomic_DNA"/>
</dbReference>
<feature type="signal peptide" evidence="1">
    <location>
        <begin position="1"/>
        <end position="17"/>
    </location>
</feature>
<dbReference type="PANTHER" id="PTHR35567">
    <property type="entry name" value="MALATE DEHYDROGENASE (AFU_ORTHOLOGUE AFUA_2G13800)"/>
    <property type="match status" value="1"/>
</dbReference>
<gene>
    <name evidence="2" type="ORF">FHETE_11414</name>
</gene>
<reference evidence="2 3" key="1">
    <citation type="submission" date="2020-05" db="EMBL/GenBank/DDBJ databases">
        <title>Identification and distribution of gene clusters putatively required for synthesis of sphingolipid metabolism inhibitors in phylogenetically diverse species of the filamentous fungus Fusarium.</title>
        <authorList>
            <person name="Kim H.-S."/>
            <person name="Busman M."/>
            <person name="Brown D.W."/>
            <person name="Divon H."/>
            <person name="Uhlig S."/>
            <person name="Proctor R.H."/>
        </authorList>
    </citation>
    <scope>NUCLEOTIDE SEQUENCE [LARGE SCALE GENOMIC DNA]</scope>
    <source>
        <strain evidence="2 3">NRRL 20693</strain>
    </source>
</reference>
<comment type="caution">
    <text evidence="2">The sequence shown here is derived from an EMBL/GenBank/DDBJ whole genome shotgun (WGS) entry which is preliminary data.</text>
</comment>
<keyword evidence="1" id="KW-0732">Signal</keyword>
<evidence type="ECO:0000313" key="3">
    <source>
        <dbReference type="Proteomes" id="UP000567885"/>
    </source>
</evidence>
<dbReference type="PANTHER" id="PTHR35567:SF3">
    <property type="entry name" value="MALATE DEHYDROGENASE"/>
    <property type="match status" value="1"/>
</dbReference>
<name>A0A8H5SM35_FUSHE</name>
<dbReference type="Proteomes" id="UP000567885">
    <property type="component" value="Unassembled WGS sequence"/>
</dbReference>
<evidence type="ECO:0008006" key="4">
    <source>
        <dbReference type="Google" id="ProtNLM"/>
    </source>
</evidence>
<proteinExistence type="predicted"/>
<dbReference type="AlphaFoldDB" id="A0A8H5SM35"/>
<feature type="chain" id="PRO_5034300211" description="Malate dehydrogenase" evidence="1">
    <location>
        <begin position="18"/>
        <end position="248"/>
    </location>
</feature>
<dbReference type="OrthoDB" id="1859733at2759"/>
<evidence type="ECO:0000256" key="1">
    <source>
        <dbReference type="SAM" id="SignalP"/>
    </source>
</evidence>
<organism evidence="2 3">
    <name type="scientific">Fusarium heterosporum</name>
    <dbReference type="NCBI Taxonomy" id="42747"/>
    <lineage>
        <taxon>Eukaryota</taxon>
        <taxon>Fungi</taxon>
        <taxon>Dikarya</taxon>
        <taxon>Ascomycota</taxon>
        <taxon>Pezizomycotina</taxon>
        <taxon>Sordariomycetes</taxon>
        <taxon>Hypocreomycetidae</taxon>
        <taxon>Hypocreales</taxon>
        <taxon>Nectriaceae</taxon>
        <taxon>Fusarium</taxon>
        <taxon>Fusarium heterosporum species complex</taxon>
    </lineage>
</organism>
<keyword evidence="3" id="KW-1185">Reference proteome</keyword>
<dbReference type="InterPro" id="IPR021851">
    <property type="entry name" value="DUF3455"/>
</dbReference>
<protein>
    <recommendedName>
        <fullName evidence="4">Malate dehydrogenase</fullName>
    </recommendedName>
</protein>
<dbReference type="Pfam" id="PF11937">
    <property type="entry name" value="DUF3455"/>
    <property type="match status" value="1"/>
</dbReference>
<sequence>MLANPLLVFVSAALAVASPLQRYGARSSCSPQKPVPVLPVNGGPSELPDPPQGIILKHIALGFGIQNYSCAETGASPVASGALAVLYDVTQLYPNQDRSSLTPEEWANFPSDVLHNDRVPLNRDEHGGASPINPFPKKESLKVKSLHKKNIPYLGHHFFNAAGVPIFDLDRVNQLLAARKISGIKAPSSADTGPEGTGAVDWLYLGDADGSRGISSVYRVLTAGGVSHVCRANGTDSTSYATLYWFFG</sequence>
<accession>A0A8H5SM35</accession>